<evidence type="ECO:0000313" key="1">
    <source>
        <dbReference type="EMBL" id="CBA74545.1"/>
    </source>
</evidence>
<accession>D2U1E2</accession>
<dbReference type="AlphaFoldDB" id="D2U1E2"/>
<proteinExistence type="predicted"/>
<protein>
    <submittedName>
        <fullName evidence="1">Uncharacterized protein</fullName>
    </submittedName>
</protein>
<gene>
    <name evidence="1" type="ORF">ARN_23620</name>
</gene>
<dbReference type="EMBL" id="FN545238">
    <property type="protein sequence ID" value="CBA74545.1"/>
    <property type="molecule type" value="Genomic_DNA"/>
</dbReference>
<organism evidence="1">
    <name type="scientific">Arsenophonus nasoniae</name>
    <name type="common">son-killer infecting Nasonia vitripennis</name>
    <dbReference type="NCBI Taxonomy" id="638"/>
    <lineage>
        <taxon>Bacteria</taxon>
        <taxon>Pseudomonadati</taxon>
        <taxon>Pseudomonadota</taxon>
        <taxon>Gammaproteobacteria</taxon>
        <taxon>Enterobacterales</taxon>
        <taxon>Morganellaceae</taxon>
        <taxon>Arsenophonus</taxon>
    </lineage>
</organism>
<name>D2U1E2_9GAMM</name>
<sequence>MTTRRAKQQNFIYLASETKIAAKKLASQHIFETDGANCCFYKSPRLEEISVEEYLANTEKQTDITEEQEIDQFCALLAIFGVHG</sequence>
<reference evidence="1" key="1">
    <citation type="journal article" date="2010" name="Insect Mol. Biol.">
        <title>The draft genome sequence of Arsenophonus nasoniae, son-killer bacterium of Nasonia vitripennis, reveals genes associated with virulence and symbiosis.</title>
        <authorList>
            <person name="Wilkes T."/>
            <person name="Darby A.C."/>
            <person name="Choi J."/>
            <person name="Colborne J.K."/>
            <person name="Werren J.H."/>
            <person name="Hurst G.D.D."/>
        </authorList>
    </citation>
    <scope>NUCLEOTIDE SEQUENCE</scope>
</reference>